<keyword evidence="2" id="KW-1185">Reference proteome</keyword>
<protein>
    <submittedName>
        <fullName evidence="1">Uncharacterized protein</fullName>
    </submittedName>
</protein>
<dbReference type="EMBL" id="CP002273">
    <property type="protein sequence ID" value="ADO35994.1"/>
    <property type="molecule type" value="Genomic_DNA"/>
</dbReference>
<dbReference type="AlphaFoldDB" id="E3GKI7"/>
<sequence>MYYGDNIKKLEIAFTDTSEKVVIDETSLIIALSNKTTPDGLTESFILNFDEDLPDKLLKHPLMFYIYDDLPILKLYRSVYISSYQWIT</sequence>
<dbReference type="HOGENOM" id="CLU_2552209_0_0_9"/>
<proteinExistence type="predicted"/>
<gene>
    <name evidence="1" type="ordered locus">ELI_1004</name>
</gene>
<organism evidence="1 2">
    <name type="scientific">Eubacterium callanderi</name>
    <dbReference type="NCBI Taxonomy" id="53442"/>
    <lineage>
        <taxon>Bacteria</taxon>
        <taxon>Bacillati</taxon>
        <taxon>Bacillota</taxon>
        <taxon>Clostridia</taxon>
        <taxon>Eubacteriales</taxon>
        <taxon>Eubacteriaceae</taxon>
        <taxon>Eubacterium</taxon>
    </lineage>
</organism>
<evidence type="ECO:0000313" key="1">
    <source>
        <dbReference type="EMBL" id="ADO35994.1"/>
    </source>
</evidence>
<accession>E3GKI7</accession>
<evidence type="ECO:0000313" key="2">
    <source>
        <dbReference type="Proteomes" id="UP000006873"/>
    </source>
</evidence>
<dbReference type="Proteomes" id="UP000006873">
    <property type="component" value="Chromosome"/>
</dbReference>
<reference key="1">
    <citation type="submission" date="2010-09" db="EMBL/GenBank/DDBJ databases">
        <authorList>
            <person name="Roh H."/>
            <person name="Ko H.-J."/>
            <person name="Kim D."/>
            <person name="Choi D.G."/>
            <person name="Park S."/>
            <person name="Kim S."/>
            <person name="Kim K.H."/>
            <person name="Chang I.S."/>
            <person name="Choi I.-G."/>
        </authorList>
    </citation>
    <scope>NUCLEOTIDE SEQUENCE</scope>
    <source>
        <strain>KIST612</strain>
    </source>
</reference>
<dbReference type="KEGG" id="elm:ELI_1004"/>
<reference evidence="1 2" key="2">
    <citation type="journal article" date="2011" name="J. Bacteriol.">
        <title>Complete genome sequence of a carbon monoxide-utilizing acetogen, Eubacterium limosum KIST612.</title>
        <authorList>
            <person name="Roh H."/>
            <person name="Ko H.J."/>
            <person name="Kim D."/>
            <person name="Choi D.G."/>
            <person name="Park S."/>
            <person name="Kim S."/>
            <person name="Chang I.S."/>
            <person name="Choi I.G."/>
        </authorList>
    </citation>
    <scope>NUCLEOTIDE SEQUENCE [LARGE SCALE GENOMIC DNA]</scope>
    <source>
        <strain evidence="1 2">KIST612</strain>
    </source>
</reference>
<name>E3GKI7_9FIRM</name>
<dbReference type="eggNOG" id="ENOG5034BE2">
    <property type="taxonomic scope" value="Bacteria"/>
</dbReference>